<dbReference type="GO" id="GO:0005886">
    <property type="term" value="C:plasma membrane"/>
    <property type="evidence" value="ECO:0007669"/>
    <property type="project" value="TreeGrafter"/>
</dbReference>
<dbReference type="RefSeq" id="XP_031968386.1">
    <property type="nucleotide sequence ID" value="XM_032112495.1"/>
</dbReference>
<dbReference type="InterPro" id="IPR018503">
    <property type="entry name" value="Tetraspanin_CS"/>
</dbReference>
<feature type="transmembrane region" description="Helical" evidence="6">
    <location>
        <begin position="56"/>
        <end position="78"/>
    </location>
</feature>
<dbReference type="Pfam" id="PF00335">
    <property type="entry name" value="Tetraspanin"/>
    <property type="match status" value="1"/>
</dbReference>
<dbReference type="InterPro" id="IPR018499">
    <property type="entry name" value="Tetraspanin/Peripherin"/>
</dbReference>
<reference evidence="7" key="2">
    <citation type="submission" date="2025-08" db="UniProtKB">
        <authorList>
            <consortium name="Ensembl"/>
        </authorList>
    </citation>
    <scope>IDENTIFICATION</scope>
</reference>
<comment type="similarity">
    <text evidence="2 6">Belongs to the tetraspanin (TM4SF) family.</text>
</comment>
<keyword evidence="4 6" id="KW-1133">Transmembrane helix</keyword>
<dbReference type="SUPFAM" id="SSF48652">
    <property type="entry name" value="Tetraspanin"/>
    <property type="match status" value="1"/>
</dbReference>
<feature type="transmembrane region" description="Helical" evidence="6">
    <location>
        <begin position="228"/>
        <end position="251"/>
    </location>
</feature>
<dbReference type="PANTHER" id="PTHR19282:SF44">
    <property type="entry name" value="CD82 ANTIGEN"/>
    <property type="match status" value="1"/>
</dbReference>
<dbReference type="RefSeq" id="XP_031968387.1">
    <property type="nucleotide sequence ID" value="XM_032112496.1"/>
</dbReference>
<accession>A0A8C3D3D8</accession>
<dbReference type="OMA" id="TTEHAWD"/>
<evidence type="ECO:0000256" key="1">
    <source>
        <dbReference type="ARBA" id="ARBA00004141"/>
    </source>
</evidence>
<evidence type="ECO:0000256" key="2">
    <source>
        <dbReference type="ARBA" id="ARBA00006840"/>
    </source>
</evidence>
<organism evidence="7 8">
    <name type="scientific">Corvus moneduloides</name>
    <name type="common">New Caledonian crow</name>
    <dbReference type="NCBI Taxonomy" id="1196302"/>
    <lineage>
        <taxon>Eukaryota</taxon>
        <taxon>Metazoa</taxon>
        <taxon>Chordata</taxon>
        <taxon>Craniata</taxon>
        <taxon>Vertebrata</taxon>
        <taxon>Euteleostomi</taxon>
        <taxon>Archelosauria</taxon>
        <taxon>Archosauria</taxon>
        <taxon>Dinosauria</taxon>
        <taxon>Saurischia</taxon>
        <taxon>Theropoda</taxon>
        <taxon>Coelurosauria</taxon>
        <taxon>Aves</taxon>
        <taxon>Neognathae</taxon>
        <taxon>Neoaves</taxon>
        <taxon>Telluraves</taxon>
        <taxon>Australaves</taxon>
        <taxon>Passeriformes</taxon>
        <taxon>Corvoidea</taxon>
        <taxon>Corvidae</taxon>
        <taxon>Corvus</taxon>
    </lineage>
</organism>
<gene>
    <name evidence="7" type="primary">CD82</name>
</gene>
<dbReference type="AlphaFoldDB" id="A0A8C3D3D8"/>
<feature type="transmembrane region" description="Helical" evidence="6">
    <location>
        <begin position="85"/>
        <end position="108"/>
    </location>
</feature>
<feature type="transmembrane region" description="Helical" evidence="6">
    <location>
        <begin position="12"/>
        <end position="36"/>
    </location>
</feature>
<dbReference type="CDD" id="cd03160">
    <property type="entry name" value="CD37_CD82_like_LEL"/>
    <property type="match status" value="1"/>
</dbReference>
<comment type="subcellular location">
    <subcellularLocation>
        <location evidence="1 6">Membrane</location>
        <topology evidence="1 6">Multi-pass membrane protein</topology>
    </subcellularLocation>
</comment>
<accession>A0A8U7NYX1</accession>
<dbReference type="InterPro" id="IPR000301">
    <property type="entry name" value="Tetraspanin_animals"/>
</dbReference>
<keyword evidence="5 6" id="KW-0472">Membrane</keyword>
<evidence type="ECO:0000256" key="6">
    <source>
        <dbReference type="RuleBase" id="RU361218"/>
    </source>
</evidence>
<dbReference type="OrthoDB" id="10016273at2759"/>
<evidence type="ECO:0000313" key="7">
    <source>
        <dbReference type="Ensembl" id="ENSCMUP00000000423.2"/>
    </source>
</evidence>
<dbReference type="PANTHER" id="PTHR19282">
    <property type="entry name" value="TETRASPANIN"/>
    <property type="match status" value="1"/>
</dbReference>
<sequence length="265" mass="29294">MGSGCVKVTKYFLFLFNLLFLILGAVILGFGIWILADKTSFIAVLQMSSPSLKTGACILIGVGALTMLMGFLGCLGAVNEIRCLLGLYFTCLMLILLTQIAAALVIYFQRETLKVELSDIVVDLIKDYDPLNEDKRNLQDAWDYVQMQISCCGWTGAEEWENNEILRNKSNTEYPCSCSNRSKDLVEGRGFCVLDDPVNSTATYADWPVHEQGCMDGVEQWLKDNLGIILGVCTGVAVVELLGMILSISLCKNIHSEDYTKVPKS</sequence>
<protein>
    <recommendedName>
        <fullName evidence="6">Tetraspanin</fullName>
    </recommendedName>
</protein>
<evidence type="ECO:0000256" key="4">
    <source>
        <dbReference type="ARBA" id="ARBA00022989"/>
    </source>
</evidence>
<evidence type="ECO:0000256" key="5">
    <source>
        <dbReference type="ARBA" id="ARBA00023136"/>
    </source>
</evidence>
<dbReference type="InterPro" id="IPR008952">
    <property type="entry name" value="Tetraspanin_EC2_sf"/>
</dbReference>
<dbReference type="FunFam" id="1.10.1450.10:FF:000038">
    <property type="entry name" value="Tetraspanin"/>
    <property type="match status" value="1"/>
</dbReference>
<proteinExistence type="inferred from homology"/>
<dbReference type="PIRSF" id="PIRSF002419">
    <property type="entry name" value="Tetraspanin"/>
    <property type="match status" value="1"/>
</dbReference>
<reference evidence="7" key="3">
    <citation type="submission" date="2025-09" db="UniProtKB">
        <authorList>
            <consortium name="Ensembl"/>
        </authorList>
    </citation>
    <scope>IDENTIFICATION</scope>
</reference>
<evidence type="ECO:0000313" key="8">
    <source>
        <dbReference type="Proteomes" id="UP000694553"/>
    </source>
</evidence>
<dbReference type="Ensembl" id="ENSCMUT00000000459.2">
    <property type="protein sequence ID" value="ENSCMUP00000000423.2"/>
    <property type="gene ID" value="ENSCMUG00000000327.2"/>
</dbReference>
<evidence type="ECO:0000256" key="3">
    <source>
        <dbReference type="ARBA" id="ARBA00022692"/>
    </source>
</evidence>
<dbReference type="GeneID" id="116445641"/>
<name>A0A8C3D3D8_CORMO</name>
<dbReference type="Gene3D" id="1.10.1450.10">
    <property type="entry name" value="Tetraspanin"/>
    <property type="match status" value="1"/>
</dbReference>
<dbReference type="PROSITE" id="PS00421">
    <property type="entry name" value="TM4_1"/>
    <property type="match status" value="1"/>
</dbReference>
<dbReference type="CTD" id="3732"/>
<keyword evidence="8" id="KW-1185">Reference proteome</keyword>
<dbReference type="Proteomes" id="UP000694553">
    <property type="component" value="Unassembled WGS sequence"/>
</dbReference>
<dbReference type="PRINTS" id="PR00259">
    <property type="entry name" value="TMFOUR"/>
</dbReference>
<reference evidence="8" key="1">
    <citation type="submission" date="2019-10" db="EMBL/GenBank/DDBJ databases">
        <title>Corvus moneduloides (New Caledonian crow) genome, bCorMon1, primary haplotype.</title>
        <authorList>
            <person name="Rutz C."/>
            <person name="Fungtammasan C."/>
            <person name="Mountcastle J."/>
            <person name="Formenti G."/>
            <person name="Chow W."/>
            <person name="Howe K."/>
            <person name="Steele M.P."/>
            <person name="Fernandes J."/>
            <person name="Gilbert M.T.P."/>
            <person name="Fedrigo O."/>
            <person name="Jarvis E.D."/>
            <person name="Gemmell N."/>
        </authorList>
    </citation>
    <scope>NUCLEOTIDE SEQUENCE [LARGE SCALE GENOMIC DNA]</scope>
</reference>
<keyword evidence="3 6" id="KW-0812">Transmembrane</keyword>